<evidence type="ECO:0000313" key="2">
    <source>
        <dbReference type="EMBL" id="KAK4171626.1"/>
    </source>
</evidence>
<reference evidence="2" key="2">
    <citation type="submission" date="2023-05" db="EMBL/GenBank/DDBJ databases">
        <authorList>
            <consortium name="Lawrence Berkeley National Laboratory"/>
            <person name="Steindorff A."/>
            <person name="Hensen N."/>
            <person name="Bonometti L."/>
            <person name="Westerberg I."/>
            <person name="Brannstrom I.O."/>
            <person name="Guillou S."/>
            <person name="Cros-Aarteil S."/>
            <person name="Calhoun S."/>
            <person name="Haridas S."/>
            <person name="Kuo A."/>
            <person name="Mondo S."/>
            <person name="Pangilinan J."/>
            <person name="Riley R."/>
            <person name="Labutti K."/>
            <person name="Andreopoulos B."/>
            <person name="Lipzen A."/>
            <person name="Chen C."/>
            <person name="Yanf M."/>
            <person name="Daum C."/>
            <person name="Ng V."/>
            <person name="Clum A."/>
            <person name="Ohm R."/>
            <person name="Martin F."/>
            <person name="Silar P."/>
            <person name="Natvig D."/>
            <person name="Lalanne C."/>
            <person name="Gautier V."/>
            <person name="Ament-Velasquez S.L."/>
            <person name="Kruys A."/>
            <person name="Hutchinson M.I."/>
            <person name="Powell A.J."/>
            <person name="Barry K."/>
            <person name="Miller A.N."/>
            <person name="Grigoriev I.V."/>
            <person name="Debuchy R."/>
            <person name="Gladieux P."/>
            <person name="Thoren M.H."/>
            <person name="Johannesson H."/>
        </authorList>
    </citation>
    <scope>NUCLEOTIDE SEQUENCE</scope>
    <source>
        <strain evidence="2">CBS 892.96</strain>
    </source>
</reference>
<gene>
    <name evidence="2" type="ORF">QBC36DRAFT_90859</name>
</gene>
<feature type="compositionally biased region" description="Low complexity" evidence="1">
    <location>
        <begin position="964"/>
        <end position="980"/>
    </location>
</feature>
<organism evidence="2 3">
    <name type="scientific">Triangularia setosa</name>
    <dbReference type="NCBI Taxonomy" id="2587417"/>
    <lineage>
        <taxon>Eukaryota</taxon>
        <taxon>Fungi</taxon>
        <taxon>Dikarya</taxon>
        <taxon>Ascomycota</taxon>
        <taxon>Pezizomycotina</taxon>
        <taxon>Sordariomycetes</taxon>
        <taxon>Sordariomycetidae</taxon>
        <taxon>Sordariales</taxon>
        <taxon>Podosporaceae</taxon>
        <taxon>Triangularia</taxon>
    </lineage>
</organism>
<evidence type="ECO:0000313" key="3">
    <source>
        <dbReference type="Proteomes" id="UP001302321"/>
    </source>
</evidence>
<dbReference type="Proteomes" id="UP001302321">
    <property type="component" value="Unassembled WGS sequence"/>
</dbReference>
<reference evidence="2" key="1">
    <citation type="journal article" date="2023" name="Mol. Phylogenet. Evol.">
        <title>Genome-scale phylogeny and comparative genomics of the fungal order Sordariales.</title>
        <authorList>
            <person name="Hensen N."/>
            <person name="Bonometti L."/>
            <person name="Westerberg I."/>
            <person name="Brannstrom I.O."/>
            <person name="Guillou S."/>
            <person name="Cros-Aarteil S."/>
            <person name="Calhoun S."/>
            <person name="Haridas S."/>
            <person name="Kuo A."/>
            <person name="Mondo S."/>
            <person name="Pangilinan J."/>
            <person name="Riley R."/>
            <person name="LaButti K."/>
            <person name="Andreopoulos B."/>
            <person name="Lipzen A."/>
            <person name="Chen C."/>
            <person name="Yan M."/>
            <person name="Daum C."/>
            <person name="Ng V."/>
            <person name="Clum A."/>
            <person name="Steindorff A."/>
            <person name="Ohm R.A."/>
            <person name="Martin F."/>
            <person name="Silar P."/>
            <person name="Natvig D.O."/>
            <person name="Lalanne C."/>
            <person name="Gautier V."/>
            <person name="Ament-Velasquez S.L."/>
            <person name="Kruys A."/>
            <person name="Hutchinson M.I."/>
            <person name="Powell A.J."/>
            <person name="Barry K."/>
            <person name="Miller A.N."/>
            <person name="Grigoriev I.V."/>
            <person name="Debuchy R."/>
            <person name="Gladieux P."/>
            <person name="Hiltunen Thoren M."/>
            <person name="Johannesson H."/>
        </authorList>
    </citation>
    <scope>NUCLEOTIDE SEQUENCE</scope>
    <source>
        <strain evidence="2">CBS 892.96</strain>
    </source>
</reference>
<comment type="caution">
    <text evidence="2">The sequence shown here is derived from an EMBL/GenBank/DDBJ whole genome shotgun (WGS) entry which is preliminary data.</text>
</comment>
<sequence>MGETRLLKKKSSRSASMKAVENSLNVGLCRAKVLTSENPTDKGPRATSKNQDRPSQSPTQRVAPNQATRPHPKTLFEPFKGVGLSQEDGDPTGMGFNTETDYSDEDDAEDFDVDVFKSKFAESLASQVRQIDIDVEKEHARRMFDSLPSLLATFALRLGQKGSTQTHMDAMYLVYKFRQDISNRFKASITGCVENSSVKPLGHRGSNSEPTSSRIRDWLDTGADKSINADAIPKRASRSPEGIEPTSRDSAGTLLDNSKYEAVFGSAAYTWLLSSIAKVLYQSPPSPLDAISVIGSRIRGRYRNHRKLKISRYRPSDSHTMYLLADLDLVTFLNDQYPERSSPKSSSELLSTTITLTGLDVDAQALPCAEYIQQTWPITGLYVMNAICSAPDTQASSTEELPDGSEVTANLIQEPVHRRLGIRIKAKGTVDFLGEVGEIFGWLTAALRASPDKYHLAWCEPYLHYTGKGSDSVSDVWEMRFNITKPRQGISDDKLGQCWQGMFRNPVIVKGFPISDRPCRNTGLEMPLHMAAGLMDTPKLHEFMGRYYLKGFATMLAPVELTGGIVLWHFYHNPLGRISYCDAVNNGSKDYISLERLHSSRHIIGWCSEALCMAGDKDANYNVRNSALPFPGREFSLEKVSLSLGNIITGGCQFNIGKKDIPLHITKQGYIAKLRWIDQKYLIFWDEEDKRGWLVRGSSALLHLVRASLEHCRSDKFSSEFLFDFEAFKESPTRFRSDSSLDVLLNKDNRSLWLYREEKTQEKTIISSGRLTKQTETTATFTTLEDKIVELYESLEKLIDSQAHSAASSKGINAKPRGSGKIEGWDFKDIATTRDPLYLRVASLPDYGRTWTDFAKSIRAVTLFGCGFGDIIKPNLNASNSAAKPTQSDWNSMPAEKGLLGACLADLTDIIESQGKLECLDKLFKSEEVNPGNCPHGGVIIGLQTRLKRRVRAVLPGPSQIIEDSQTSTSTTSYSDDASTALPSLIVNHRSAGGPSEIPDNDPISQDTLATTPGICRTPSRSGLENLAPSIADDQASPDDDGNTSRPAGVGLGSVQRLPKRPRDNADSQDDNGGNNSSKRRRLLDKFVTMRAARDSVTS</sequence>
<dbReference type="EMBL" id="MU866531">
    <property type="protein sequence ID" value="KAK4171626.1"/>
    <property type="molecule type" value="Genomic_DNA"/>
</dbReference>
<protein>
    <recommendedName>
        <fullName evidence="4">Pfs domain protein</fullName>
    </recommendedName>
</protein>
<proteinExistence type="predicted"/>
<feature type="compositionally biased region" description="Polar residues" evidence="1">
    <location>
        <begin position="47"/>
        <end position="68"/>
    </location>
</feature>
<evidence type="ECO:0000256" key="1">
    <source>
        <dbReference type="SAM" id="MobiDB-lite"/>
    </source>
</evidence>
<accession>A0AAN6VYA2</accession>
<dbReference type="AlphaFoldDB" id="A0AAN6VYA2"/>
<evidence type="ECO:0008006" key="4">
    <source>
        <dbReference type="Google" id="ProtNLM"/>
    </source>
</evidence>
<name>A0AAN6VYA2_9PEZI</name>
<keyword evidence="3" id="KW-1185">Reference proteome</keyword>
<feature type="region of interest" description="Disordered" evidence="1">
    <location>
        <begin position="958"/>
        <end position="1099"/>
    </location>
</feature>
<feature type="region of interest" description="Disordered" evidence="1">
    <location>
        <begin position="1"/>
        <end position="92"/>
    </location>
</feature>
<feature type="region of interest" description="Disordered" evidence="1">
    <location>
        <begin position="229"/>
        <end position="251"/>
    </location>
</feature>